<feature type="chain" id="PRO_5037760154" evidence="1">
    <location>
        <begin position="27"/>
        <end position="818"/>
    </location>
</feature>
<dbReference type="AlphaFoldDB" id="A0A948RS85"/>
<keyword evidence="1" id="KW-0732">Signal</keyword>
<name>A0A948RS85_UNCEI</name>
<dbReference type="InterPro" id="IPR036034">
    <property type="entry name" value="PDZ_sf"/>
</dbReference>
<dbReference type="Proteomes" id="UP000777784">
    <property type="component" value="Unassembled WGS sequence"/>
</dbReference>
<feature type="signal peptide" evidence="1">
    <location>
        <begin position="1"/>
        <end position="26"/>
    </location>
</feature>
<dbReference type="EMBL" id="JAHJDP010000019">
    <property type="protein sequence ID" value="MBU2689910.1"/>
    <property type="molecule type" value="Genomic_DNA"/>
</dbReference>
<gene>
    <name evidence="2" type="ORF">KJ970_03210</name>
</gene>
<evidence type="ECO:0000313" key="3">
    <source>
        <dbReference type="Proteomes" id="UP000777784"/>
    </source>
</evidence>
<proteinExistence type="predicted"/>
<dbReference type="Gene3D" id="2.30.42.10">
    <property type="match status" value="1"/>
</dbReference>
<organism evidence="2 3">
    <name type="scientific">Eiseniibacteriota bacterium</name>
    <dbReference type="NCBI Taxonomy" id="2212470"/>
    <lineage>
        <taxon>Bacteria</taxon>
        <taxon>Candidatus Eiseniibacteriota</taxon>
    </lineage>
</organism>
<dbReference type="SUPFAM" id="SSF50156">
    <property type="entry name" value="PDZ domain-like"/>
    <property type="match status" value="1"/>
</dbReference>
<comment type="caution">
    <text evidence="2">The sequence shown here is derived from an EMBL/GenBank/DDBJ whole genome shotgun (WGS) entry which is preliminary data.</text>
</comment>
<sequence>MGRMGWSAIITFIGILALLGFLSASAAEAAAKDDRGWLGIYTEPVSPLPDIEGRLGGTPSLHGAECGLRVTAVFPDSPADQGGLQLHDIIIGLYGKPFTCPAESVRAIFTGALEGKQAGAPCPLRVIRNAVYKTMEINGEPVARPRQIEFWRDPSHTLEQLKSGDRLAGTAEVSQEILDLPVVLGLRPEARWPEPRVNATIYPPTRYRNSALTPLFWSLTEKYGFRAETEDLLKRLNRCHSGCDPFRLESMIYVHRNPFRLEAVSRHITDLFLNAQCSLQVLENASPLLAADFNINRSAVKRLIPLAIPVSTPSRRAHRRRLIQPLLHQIERVLQQAEQAHRRAFAALTDDEKRFLETERWNLSDAFAEDIYIHFDEDTGRFEKNKRLIELAQKIDYPALLEAAASLATLTDPLWAEEAGRFLRSIYSDTLAVEILLDQVTPAGRMLIGGTGDHWYRETDTAFIIDLGGNDFYSGNSGGNNGWDLPVAVCIDLCGDDAYESTTKGSQGAGCLGIGGLLDLSGDDSYIGMQWCQGVGYYGIGWIHDAGGDDIYRGRSYCQAVGLFGLGFILDHSGNDQYEGDLHVQGIGLAKGIGSLVDQAGDDRYYAKGVYPTGYGDAGIFDAWSQGCGMGFRTMASGGLGILVDGGGEDRLEAGNFSQGGGYYYGFGLLAARGAEDDTYIGSRYNQGFAAHQAVGVFIEEGGNDQYSTRQGVAQGLAWDECVTLFIDESGNDFYNGGQFFSLGASAHNSICFFHDLEGSDRYIYSPGPARAGGNDYHGGTSYSLFIDDGGGEDAYNAETYKNSVLRHTPEHGIFIDR</sequence>
<protein>
    <submittedName>
        <fullName evidence="2">PDZ domain-containing protein</fullName>
    </submittedName>
</protein>
<reference evidence="2" key="1">
    <citation type="submission" date="2021-05" db="EMBL/GenBank/DDBJ databases">
        <title>Energy efficiency and biological interactions define the core microbiome of deep oligotrophic groundwater.</title>
        <authorList>
            <person name="Mehrshad M."/>
            <person name="Lopez-Fernandez M."/>
            <person name="Bell E."/>
            <person name="Bernier-Latmani R."/>
            <person name="Bertilsson S."/>
            <person name="Dopson M."/>
        </authorList>
    </citation>
    <scope>NUCLEOTIDE SEQUENCE</scope>
    <source>
        <strain evidence="2">Modern_marine.mb.64</strain>
    </source>
</reference>
<evidence type="ECO:0000256" key="1">
    <source>
        <dbReference type="SAM" id="SignalP"/>
    </source>
</evidence>
<evidence type="ECO:0000313" key="2">
    <source>
        <dbReference type="EMBL" id="MBU2689910.1"/>
    </source>
</evidence>
<accession>A0A948RS85</accession>